<keyword evidence="3" id="KW-1185">Reference proteome</keyword>
<feature type="compositionally biased region" description="Low complexity" evidence="1">
    <location>
        <begin position="53"/>
        <end position="63"/>
    </location>
</feature>
<feature type="region of interest" description="Disordered" evidence="1">
    <location>
        <begin position="1"/>
        <end position="20"/>
    </location>
</feature>
<sequence>MGSNVDEKKQSHESSLKLNGNFPPRPCKFCGEKLEQENMKLNGTSPFATPHISPTSSLSSSGSCVSTCSDFSVDVNSFDRYKIAHSDVSIMLNLALL</sequence>
<organism evidence="2 3">
    <name type="scientific">Stylosanthes scabra</name>
    <dbReference type="NCBI Taxonomy" id="79078"/>
    <lineage>
        <taxon>Eukaryota</taxon>
        <taxon>Viridiplantae</taxon>
        <taxon>Streptophyta</taxon>
        <taxon>Embryophyta</taxon>
        <taxon>Tracheophyta</taxon>
        <taxon>Spermatophyta</taxon>
        <taxon>Magnoliopsida</taxon>
        <taxon>eudicotyledons</taxon>
        <taxon>Gunneridae</taxon>
        <taxon>Pentapetalae</taxon>
        <taxon>rosids</taxon>
        <taxon>fabids</taxon>
        <taxon>Fabales</taxon>
        <taxon>Fabaceae</taxon>
        <taxon>Papilionoideae</taxon>
        <taxon>50 kb inversion clade</taxon>
        <taxon>dalbergioids sensu lato</taxon>
        <taxon>Dalbergieae</taxon>
        <taxon>Pterocarpus clade</taxon>
        <taxon>Stylosanthes</taxon>
    </lineage>
</organism>
<evidence type="ECO:0000256" key="1">
    <source>
        <dbReference type="SAM" id="MobiDB-lite"/>
    </source>
</evidence>
<comment type="caution">
    <text evidence="2">The sequence shown here is derived from an EMBL/GenBank/DDBJ whole genome shotgun (WGS) entry which is preliminary data.</text>
</comment>
<accession>A0ABU6TDZ1</accession>
<gene>
    <name evidence="2" type="ORF">PIB30_039332</name>
</gene>
<dbReference type="Proteomes" id="UP001341840">
    <property type="component" value="Unassembled WGS sequence"/>
</dbReference>
<proteinExistence type="predicted"/>
<reference evidence="2 3" key="1">
    <citation type="journal article" date="2023" name="Plants (Basel)">
        <title>Bridging the Gap: Combining Genomics and Transcriptomics Approaches to Understand Stylosanthes scabra, an Orphan Legume from the Brazilian Caatinga.</title>
        <authorList>
            <person name="Ferreira-Neto J.R.C."/>
            <person name="da Silva M.D."/>
            <person name="Binneck E."/>
            <person name="de Melo N.F."/>
            <person name="da Silva R.H."/>
            <person name="de Melo A.L.T.M."/>
            <person name="Pandolfi V."/>
            <person name="Bustamante F.O."/>
            <person name="Brasileiro-Vidal A.C."/>
            <person name="Benko-Iseppon A.M."/>
        </authorList>
    </citation>
    <scope>NUCLEOTIDE SEQUENCE [LARGE SCALE GENOMIC DNA]</scope>
    <source>
        <tissue evidence="2">Leaves</tissue>
    </source>
</reference>
<name>A0ABU6TDZ1_9FABA</name>
<feature type="compositionally biased region" description="Basic and acidic residues" evidence="1">
    <location>
        <begin position="1"/>
        <end position="15"/>
    </location>
</feature>
<evidence type="ECO:0000313" key="2">
    <source>
        <dbReference type="EMBL" id="MED6146925.1"/>
    </source>
</evidence>
<dbReference type="EMBL" id="JASCZI010090828">
    <property type="protein sequence ID" value="MED6146925.1"/>
    <property type="molecule type" value="Genomic_DNA"/>
</dbReference>
<feature type="region of interest" description="Disordered" evidence="1">
    <location>
        <begin position="42"/>
        <end position="63"/>
    </location>
</feature>
<evidence type="ECO:0000313" key="3">
    <source>
        <dbReference type="Proteomes" id="UP001341840"/>
    </source>
</evidence>
<protein>
    <submittedName>
        <fullName evidence="2">Uncharacterized protein</fullName>
    </submittedName>
</protein>